<dbReference type="FunFam" id="2.60.40.10:FF:000169">
    <property type="entry name" value="1,4-alpha-glucan branching enzyme GlgB"/>
    <property type="match status" value="1"/>
</dbReference>
<dbReference type="Pfam" id="PF22019">
    <property type="entry name" value="GlgB_N"/>
    <property type="match status" value="1"/>
</dbReference>
<comment type="function">
    <text evidence="2 10">Catalyzes the formation of the alpha-1,6-glucosidic linkages in glycogen by scission of a 1,4-alpha-linked oligosaccharide from growing alpha-1,4-glucan chains and the subsequent attachment of the oligosaccharide to the alpha-1,6 position.</text>
</comment>
<sequence>MESKFTNTDEANALIYGNHGNPFSFLGFHEAVQGKKKGLLVRVFKPGTESVVLIERAKNKRHSMDKIADDGLYELFFPRCKNRFAYQLELSWPGGNTEVVEDAYRFGSLISDFDLQLWGEGNHSRAYEVLGAHVKEVDGVQGVHFVVCAPSASRVSVVGPFNNWDGRLYPMRKLFDQGLWELFVPAMESGAVYKYEIKAQGNPLPFLKADPYGFASEKRPKTASIVSDISGFSWDDDEWVKARDQRFEKPMSIYEVHLGSWKRHLSTNEFYTYRELAESLIPYVKDLGYTHIELLPISEHPYDPSWGYQVTGYYAPTSRFGSPEDFAFFVNECHKNDIGVILDWVPAHFTKDDHGLRQFDGTALYEHEDPRQGEHKDWGTKIFNFGRSEVKNFLISNAVFWIDKYHIDGLRVDAVASMLYLDYSREEGQWVPNKYGGRENLEAIDFLKRFNEVVHQEFPGVITLAEESTSWPLVSKPTYVGGLGFDYKWNMGWMNDTLKYFETDPIYRRYHHNQLTFSFIYAFTENFVLPFSHDEVVHMKRSMLDKMPGDVWQKFANLRALYTYMMGHPGKKLLFMGGEFGQWSEWNEAKELNWSLTGMDKHSGLLKMTADLNKLYQTERALHEVDFDWAGFEWIDFSDVDNSILAFIRQAKDKEEFIVCVYNFTPVFHRSYVFGVPEAGVYKTIFNSDSEYYGGSNKGLDTVQSVPGEWHGKPHHIQIEVPPLSGVMMKLVK</sequence>
<dbReference type="NCBIfam" id="TIGR01515">
    <property type="entry name" value="branching_enzym"/>
    <property type="match status" value="1"/>
</dbReference>
<dbReference type="FunFam" id="2.60.40.1180:FF:000002">
    <property type="entry name" value="1,4-alpha-glucan branching enzyme GlgB"/>
    <property type="match status" value="1"/>
</dbReference>
<dbReference type="PANTHER" id="PTHR43651">
    <property type="entry name" value="1,4-ALPHA-GLUCAN-BRANCHING ENZYME"/>
    <property type="match status" value="1"/>
</dbReference>
<dbReference type="Gene3D" id="2.60.40.10">
    <property type="entry name" value="Immunoglobulins"/>
    <property type="match status" value="2"/>
</dbReference>
<comment type="catalytic activity">
    <reaction evidence="1 10">
        <text>Transfers a segment of a (1-&gt;4)-alpha-D-glucan chain to a primary hydroxy group in a similar glucan chain.</text>
        <dbReference type="EC" id="2.4.1.18"/>
    </reaction>
</comment>
<evidence type="ECO:0000256" key="11">
    <source>
        <dbReference type="PIRSR" id="PIRSR000463-1"/>
    </source>
</evidence>
<comment type="pathway">
    <text evidence="3 10">Glycan biosynthesis; glycogen biosynthesis.</text>
</comment>
<dbReference type="Proteomes" id="UP000254808">
    <property type="component" value="Chromosome"/>
</dbReference>
<dbReference type="OrthoDB" id="9800174at2"/>
<dbReference type="InterPro" id="IPR014756">
    <property type="entry name" value="Ig_E-set"/>
</dbReference>
<protein>
    <recommendedName>
        <fullName evidence="10">1,4-alpha-glucan branching enzyme GlgB</fullName>
        <ecNumber evidence="10">2.4.1.18</ecNumber>
    </recommendedName>
    <alternativeName>
        <fullName evidence="10">1,4-alpha-D-glucan:1,4-alpha-D-glucan 6-glucosyl-transferase</fullName>
    </alternativeName>
    <alternativeName>
        <fullName evidence="10">Alpha-(1-&gt;4)-glucan branching enzyme</fullName>
    </alternativeName>
    <alternativeName>
        <fullName evidence="10">Glycogen branching enzyme</fullName>
        <shortName evidence="10">BE</shortName>
    </alternativeName>
</protein>
<dbReference type="Gene3D" id="2.60.40.1180">
    <property type="entry name" value="Golgi alpha-mannosidase II"/>
    <property type="match status" value="1"/>
</dbReference>
<dbReference type="KEGG" id="cprv:CYPRO_0919"/>
<feature type="active site" description="Proton donor" evidence="10 11">
    <location>
        <position position="466"/>
    </location>
</feature>
<dbReference type="InterPro" id="IPR054169">
    <property type="entry name" value="GlgB_N"/>
</dbReference>
<dbReference type="InterPro" id="IPR017853">
    <property type="entry name" value="GH"/>
</dbReference>
<keyword evidence="8 10" id="KW-0320">Glycogen biosynthesis</keyword>
<dbReference type="InterPro" id="IPR006048">
    <property type="entry name" value="A-amylase/branching_C"/>
</dbReference>
<dbReference type="CDD" id="cd11322">
    <property type="entry name" value="AmyAc_Glg_BE"/>
    <property type="match status" value="1"/>
</dbReference>
<comment type="subunit">
    <text evidence="10">Monomer.</text>
</comment>
<keyword evidence="14" id="KW-1185">Reference proteome</keyword>
<dbReference type="GO" id="GO:0005829">
    <property type="term" value="C:cytosol"/>
    <property type="evidence" value="ECO:0007669"/>
    <property type="project" value="TreeGrafter"/>
</dbReference>
<dbReference type="SUPFAM" id="SSF81296">
    <property type="entry name" value="E set domains"/>
    <property type="match status" value="2"/>
</dbReference>
<dbReference type="NCBIfam" id="NF008967">
    <property type="entry name" value="PRK12313.1"/>
    <property type="match status" value="1"/>
</dbReference>
<evidence type="ECO:0000256" key="2">
    <source>
        <dbReference type="ARBA" id="ARBA00002953"/>
    </source>
</evidence>
<comment type="similarity">
    <text evidence="4 10">Belongs to the glycosyl hydrolase 13 family. GlgB subfamily.</text>
</comment>
<dbReference type="EC" id="2.4.1.18" evidence="10"/>
<dbReference type="Pfam" id="PF02922">
    <property type="entry name" value="CBM_48"/>
    <property type="match status" value="1"/>
</dbReference>
<evidence type="ECO:0000256" key="9">
    <source>
        <dbReference type="ARBA" id="ARBA00023277"/>
    </source>
</evidence>
<dbReference type="GO" id="GO:0043169">
    <property type="term" value="F:cation binding"/>
    <property type="evidence" value="ECO:0007669"/>
    <property type="project" value="InterPro"/>
</dbReference>
<evidence type="ECO:0000256" key="3">
    <source>
        <dbReference type="ARBA" id="ARBA00004964"/>
    </source>
</evidence>
<keyword evidence="9 10" id="KW-0119">Carbohydrate metabolism</keyword>
<dbReference type="Gene3D" id="3.20.20.80">
    <property type="entry name" value="Glycosidases"/>
    <property type="match status" value="1"/>
</dbReference>
<evidence type="ECO:0000313" key="13">
    <source>
        <dbReference type="EMBL" id="AXJ00196.1"/>
    </source>
</evidence>
<dbReference type="InterPro" id="IPR013783">
    <property type="entry name" value="Ig-like_fold"/>
</dbReference>
<evidence type="ECO:0000256" key="1">
    <source>
        <dbReference type="ARBA" id="ARBA00000826"/>
    </source>
</evidence>
<evidence type="ECO:0000256" key="4">
    <source>
        <dbReference type="ARBA" id="ARBA00009000"/>
    </source>
</evidence>
<evidence type="ECO:0000256" key="10">
    <source>
        <dbReference type="HAMAP-Rule" id="MF_00685"/>
    </source>
</evidence>
<dbReference type="InterPro" id="IPR044143">
    <property type="entry name" value="GlgB_N_E_set_prok"/>
</dbReference>
<feature type="active site" description="Nucleophile" evidence="10 11">
    <location>
        <position position="413"/>
    </location>
</feature>
<dbReference type="GO" id="GO:0003844">
    <property type="term" value="F:1,4-alpha-glucan branching enzyme activity"/>
    <property type="evidence" value="ECO:0007669"/>
    <property type="project" value="UniProtKB-UniRule"/>
</dbReference>
<accession>A0A345UI94</accession>
<dbReference type="EMBL" id="CP027806">
    <property type="protein sequence ID" value="AXJ00196.1"/>
    <property type="molecule type" value="Genomic_DNA"/>
</dbReference>
<reference evidence="13 14" key="1">
    <citation type="submission" date="2018-03" db="EMBL/GenBank/DDBJ databases">
        <title>Phenotypic and genomic properties of Cyclonatronum proteinivorum gen. nov., sp. nov., a haloalkaliphilic bacteroidete from soda lakes possessing Na+-translocating rhodopsin.</title>
        <authorList>
            <person name="Toshchakov S.V."/>
            <person name="Korzhenkov A."/>
            <person name="Samarov N.I."/>
            <person name="Kublanov I.V."/>
            <person name="Muntyan M.S."/>
            <person name="Sorokin D.Y."/>
        </authorList>
    </citation>
    <scope>NUCLEOTIDE SEQUENCE [LARGE SCALE GENOMIC DNA]</scope>
    <source>
        <strain evidence="13 14">Omega</strain>
    </source>
</reference>
<dbReference type="RefSeq" id="WP_114983487.1">
    <property type="nucleotide sequence ID" value="NZ_CP027806.1"/>
</dbReference>
<keyword evidence="5 10" id="KW-0321">Glycogen metabolism</keyword>
<evidence type="ECO:0000256" key="6">
    <source>
        <dbReference type="ARBA" id="ARBA00022676"/>
    </source>
</evidence>
<feature type="domain" description="Glycosyl hydrolase family 13 catalytic" evidence="12">
    <location>
        <begin position="255"/>
        <end position="600"/>
    </location>
</feature>
<name>A0A345UI94_9BACT</name>
<dbReference type="Pfam" id="PF02806">
    <property type="entry name" value="Alpha-amylase_C"/>
    <property type="match status" value="1"/>
</dbReference>
<dbReference type="SUPFAM" id="SSF51445">
    <property type="entry name" value="(Trans)glycosidases"/>
    <property type="match status" value="1"/>
</dbReference>
<dbReference type="FunFam" id="3.20.20.80:FF:000003">
    <property type="entry name" value="1,4-alpha-glucan branching enzyme GlgB"/>
    <property type="match status" value="1"/>
</dbReference>
<dbReference type="SUPFAM" id="SSF51011">
    <property type="entry name" value="Glycosyl hydrolase domain"/>
    <property type="match status" value="1"/>
</dbReference>
<dbReference type="InterPro" id="IPR013780">
    <property type="entry name" value="Glyco_hydro_b"/>
</dbReference>
<evidence type="ECO:0000259" key="12">
    <source>
        <dbReference type="SMART" id="SM00642"/>
    </source>
</evidence>
<evidence type="ECO:0000256" key="8">
    <source>
        <dbReference type="ARBA" id="ARBA00023056"/>
    </source>
</evidence>
<dbReference type="PIRSF" id="PIRSF000463">
    <property type="entry name" value="GlgB"/>
    <property type="match status" value="1"/>
</dbReference>
<keyword evidence="6 10" id="KW-0328">Glycosyltransferase</keyword>
<gene>
    <name evidence="10" type="primary">glgB</name>
    <name evidence="13" type="ORF">CYPRO_0919</name>
</gene>
<dbReference type="PANTHER" id="PTHR43651:SF3">
    <property type="entry name" value="1,4-ALPHA-GLUCAN-BRANCHING ENZYME"/>
    <property type="match status" value="1"/>
</dbReference>
<dbReference type="GO" id="GO:0005978">
    <property type="term" value="P:glycogen biosynthetic process"/>
    <property type="evidence" value="ECO:0007669"/>
    <property type="project" value="UniProtKB-UniRule"/>
</dbReference>
<organism evidence="13 14">
    <name type="scientific">Cyclonatronum proteinivorum</name>
    <dbReference type="NCBI Taxonomy" id="1457365"/>
    <lineage>
        <taxon>Bacteria</taxon>
        <taxon>Pseudomonadati</taxon>
        <taxon>Balneolota</taxon>
        <taxon>Balneolia</taxon>
        <taxon>Balneolales</taxon>
        <taxon>Cyclonatronaceae</taxon>
        <taxon>Cyclonatronum</taxon>
    </lineage>
</organism>
<dbReference type="InterPro" id="IPR037439">
    <property type="entry name" value="Branching_enzy"/>
</dbReference>
<dbReference type="CDD" id="cd02855">
    <property type="entry name" value="E_set_GBE_prok_N"/>
    <property type="match status" value="1"/>
</dbReference>
<evidence type="ECO:0000313" key="14">
    <source>
        <dbReference type="Proteomes" id="UP000254808"/>
    </source>
</evidence>
<dbReference type="GO" id="GO:0004553">
    <property type="term" value="F:hydrolase activity, hydrolyzing O-glycosyl compounds"/>
    <property type="evidence" value="ECO:0007669"/>
    <property type="project" value="InterPro"/>
</dbReference>
<proteinExistence type="inferred from homology"/>
<dbReference type="SMART" id="SM00642">
    <property type="entry name" value="Aamy"/>
    <property type="match status" value="1"/>
</dbReference>
<dbReference type="InterPro" id="IPR006047">
    <property type="entry name" value="GH13_cat_dom"/>
</dbReference>
<dbReference type="InterPro" id="IPR004193">
    <property type="entry name" value="Glyco_hydro_13_N"/>
</dbReference>
<keyword evidence="7 10" id="KW-0808">Transferase</keyword>
<evidence type="ECO:0000256" key="5">
    <source>
        <dbReference type="ARBA" id="ARBA00022600"/>
    </source>
</evidence>
<dbReference type="InterPro" id="IPR006407">
    <property type="entry name" value="GlgB"/>
</dbReference>
<dbReference type="UniPathway" id="UPA00164"/>
<dbReference type="AlphaFoldDB" id="A0A345UI94"/>
<evidence type="ECO:0000256" key="7">
    <source>
        <dbReference type="ARBA" id="ARBA00022679"/>
    </source>
</evidence>
<dbReference type="NCBIfam" id="NF003811">
    <property type="entry name" value="PRK05402.1"/>
    <property type="match status" value="1"/>
</dbReference>
<dbReference type="Pfam" id="PF00128">
    <property type="entry name" value="Alpha-amylase"/>
    <property type="match status" value="1"/>
</dbReference>
<dbReference type="HAMAP" id="MF_00685">
    <property type="entry name" value="GlgB"/>
    <property type="match status" value="1"/>
</dbReference>